<dbReference type="AlphaFoldDB" id="A0A8H4VY87"/>
<organism evidence="3 4">
    <name type="scientific">Cudoniella acicularis</name>
    <dbReference type="NCBI Taxonomy" id="354080"/>
    <lineage>
        <taxon>Eukaryota</taxon>
        <taxon>Fungi</taxon>
        <taxon>Dikarya</taxon>
        <taxon>Ascomycota</taxon>
        <taxon>Pezizomycotina</taxon>
        <taxon>Leotiomycetes</taxon>
        <taxon>Helotiales</taxon>
        <taxon>Tricladiaceae</taxon>
        <taxon>Cudoniella</taxon>
    </lineage>
</organism>
<keyword evidence="2" id="KW-0732">Signal</keyword>
<evidence type="ECO:0000313" key="4">
    <source>
        <dbReference type="Proteomes" id="UP000566819"/>
    </source>
</evidence>
<evidence type="ECO:0000256" key="1">
    <source>
        <dbReference type="SAM" id="MobiDB-lite"/>
    </source>
</evidence>
<accession>A0A8H4VY87</accession>
<feature type="compositionally biased region" description="Basic and acidic residues" evidence="1">
    <location>
        <begin position="391"/>
        <end position="401"/>
    </location>
</feature>
<dbReference type="Proteomes" id="UP000566819">
    <property type="component" value="Unassembled WGS sequence"/>
</dbReference>
<feature type="compositionally biased region" description="Basic and acidic residues" evidence="1">
    <location>
        <begin position="310"/>
        <end position="362"/>
    </location>
</feature>
<feature type="compositionally biased region" description="Basic and acidic residues" evidence="1">
    <location>
        <begin position="62"/>
        <end position="95"/>
    </location>
</feature>
<dbReference type="EMBL" id="JAAMPI010001708">
    <property type="protein sequence ID" value="KAF4624284.1"/>
    <property type="molecule type" value="Genomic_DNA"/>
</dbReference>
<feature type="signal peptide" evidence="2">
    <location>
        <begin position="1"/>
        <end position="17"/>
    </location>
</feature>
<evidence type="ECO:0000256" key="2">
    <source>
        <dbReference type="SAM" id="SignalP"/>
    </source>
</evidence>
<keyword evidence="4" id="KW-1185">Reference proteome</keyword>
<feature type="region of interest" description="Disordered" evidence="1">
    <location>
        <begin position="62"/>
        <end position="123"/>
    </location>
</feature>
<proteinExistence type="predicted"/>
<feature type="compositionally biased region" description="Basic and acidic residues" evidence="1">
    <location>
        <begin position="261"/>
        <end position="302"/>
    </location>
</feature>
<comment type="caution">
    <text evidence="3">The sequence shown here is derived from an EMBL/GenBank/DDBJ whole genome shotgun (WGS) entry which is preliminary data.</text>
</comment>
<evidence type="ECO:0000313" key="3">
    <source>
        <dbReference type="EMBL" id="KAF4624284.1"/>
    </source>
</evidence>
<sequence length="410" mass="45810">MRHSFILAFLGVAAVTAVPMGHGGVATLARRDWTVDKAANLNKLHYDEADVLKKIFCLGDSDKKKRNEDGHKDEDGKGDKDNRDNKGNKDDKDEHGDEDCDNDDEGDDDGKDGKEDKDDKDGNFDGFSFSGNWGKKKRNLLDWTDASNNDKINKIYCGSNNDKKDDIKELYEFFEKISQKIREKLDMAEELKRKFQGFIDEGGDNGFPDFFGGDKKVDHNKKDPFDFFGDKDGQKDDDKKGSFWKKVDKLTEIFSDKKGDDIKDLSSIFGDRDGKKDDKKNPLDWFGDKDGKKDGKKNDKKNPLGFFGGKDGKDGKKDGGRKDDKKGNPLDDLFGDKKDGKKDDKKGDPLGDLFGDKKDSPKKTAGSVSAASSTGGLATAPLHQISNQFWEEERRAGGVEKRVKKGVVMK</sequence>
<gene>
    <name evidence="3" type="ORF">G7Y89_g13887</name>
</gene>
<feature type="compositionally biased region" description="Acidic residues" evidence="1">
    <location>
        <begin position="96"/>
        <end position="110"/>
    </location>
</feature>
<feature type="region of interest" description="Disordered" evidence="1">
    <location>
        <begin position="261"/>
        <end position="410"/>
    </location>
</feature>
<feature type="compositionally biased region" description="Low complexity" evidence="1">
    <location>
        <begin position="364"/>
        <end position="380"/>
    </location>
</feature>
<feature type="compositionally biased region" description="Basic and acidic residues" evidence="1">
    <location>
        <begin position="111"/>
        <end position="123"/>
    </location>
</feature>
<protein>
    <submittedName>
        <fullName evidence="3">Uncharacterized protein</fullName>
    </submittedName>
</protein>
<reference evidence="3 4" key="1">
    <citation type="submission" date="2020-03" db="EMBL/GenBank/DDBJ databases">
        <title>Draft Genome Sequence of Cudoniella acicularis.</title>
        <authorList>
            <person name="Buettner E."/>
            <person name="Kellner H."/>
        </authorList>
    </citation>
    <scope>NUCLEOTIDE SEQUENCE [LARGE SCALE GENOMIC DNA]</scope>
    <source>
        <strain evidence="3 4">DSM 108380</strain>
    </source>
</reference>
<name>A0A8H4VY87_9HELO</name>
<feature type="chain" id="PRO_5034354336" evidence="2">
    <location>
        <begin position="18"/>
        <end position="410"/>
    </location>
</feature>